<dbReference type="Proteomes" id="UP000814140">
    <property type="component" value="Unassembled WGS sequence"/>
</dbReference>
<gene>
    <name evidence="1" type="ORF">BV25DRAFT_1840037</name>
</gene>
<reference evidence="1" key="1">
    <citation type="submission" date="2021-03" db="EMBL/GenBank/DDBJ databases">
        <authorList>
            <consortium name="DOE Joint Genome Institute"/>
            <person name="Ahrendt S."/>
            <person name="Looney B.P."/>
            <person name="Miyauchi S."/>
            <person name="Morin E."/>
            <person name="Drula E."/>
            <person name="Courty P.E."/>
            <person name="Chicoki N."/>
            <person name="Fauchery L."/>
            <person name="Kohler A."/>
            <person name="Kuo A."/>
            <person name="Labutti K."/>
            <person name="Pangilinan J."/>
            <person name="Lipzen A."/>
            <person name="Riley R."/>
            <person name="Andreopoulos W."/>
            <person name="He G."/>
            <person name="Johnson J."/>
            <person name="Barry K.W."/>
            <person name="Grigoriev I.V."/>
            <person name="Nagy L."/>
            <person name="Hibbett D."/>
            <person name="Henrissat B."/>
            <person name="Matheny P.B."/>
            <person name="Labbe J."/>
            <person name="Martin F."/>
        </authorList>
    </citation>
    <scope>NUCLEOTIDE SEQUENCE</scope>
    <source>
        <strain evidence="1">HHB10654</strain>
    </source>
</reference>
<evidence type="ECO:0000313" key="1">
    <source>
        <dbReference type="EMBL" id="KAI0059791.1"/>
    </source>
</evidence>
<dbReference type="EMBL" id="MU277223">
    <property type="protein sequence ID" value="KAI0059791.1"/>
    <property type="molecule type" value="Genomic_DNA"/>
</dbReference>
<accession>A0ACB8SVE7</accession>
<proteinExistence type="predicted"/>
<evidence type="ECO:0000313" key="2">
    <source>
        <dbReference type="Proteomes" id="UP000814140"/>
    </source>
</evidence>
<reference evidence="1" key="2">
    <citation type="journal article" date="2022" name="New Phytol.">
        <title>Evolutionary transition to the ectomycorrhizal habit in the genomes of a hyperdiverse lineage of mushroom-forming fungi.</title>
        <authorList>
            <person name="Looney B."/>
            <person name="Miyauchi S."/>
            <person name="Morin E."/>
            <person name="Drula E."/>
            <person name="Courty P.E."/>
            <person name="Kohler A."/>
            <person name="Kuo A."/>
            <person name="LaButti K."/>
            <person name="Pangilinan J."/>
            <person name="Lipzen A."/>
            <person name="Riley R."/>
            <person name="Andreopoulos W."/>
            <person name="He G."/>
            <person name="Johnson J."/>
            <person name="Nolan M."/>
            <person name="Tritt A."/>
            <person name="Barry K.W."/>
            <person name="Grigoriev I.V."/>
            <person name="Nagy L.G."/>
            <person name="Hibbett D."/>
            <person name="Henrissat B."/>
            <person name="Matheny P.B."/>
            <person name="Labbe J."/>
            <person name="Martin F.M."/>
        </authorList>
    </citation>
    <scope>NUCLEOTIDE SEQUENCE</scope>
    <source>
        <strain evidence="1">HHB10654</strain>
    </source>
</reference>
<organism evidence="1 2">
    <name type="scientific">Artomyces pyxidatus</name>
    <dbReference type="NCBI Taxonomy" id="48021"/>
    <lineage>
        <taxon>Eukaryota</taxon>
        <taxon>Fungi</taxon>
        <taxon>Dikarya</taxon>
        <taxon>Basidiomycota</taxon>
        <taxon>Agaricomycotina</taxon>
        <taxon>Agaricomycetes</taxon>
        <taxon>Russulales</taxon>
        <taxon>Auriscalpiaceae</taxon>
        <taxon>Artomyces</taxon>
    </lineage>
</organism>
<sequence>MPLIMTPDGKDFLCNRWPNGIARISTPAPSVHDPWHKIPTTLEQLKEWCCYNHNVGRTYNFNRQFLCVHKTTSPPPSFRGVGNHSPVNIRFEGFVHSQNLAQFGDWDGEEETAATAEHHITLDAGDFPDLFQHQIDTIHSFVLLAEQSLGFLSKPSGRTTSRGFEERRIFFKRRVFFKRTGDSPARVFINLSGTLAHSAALIRRTWLPARSVRVSQRVPMKRRIVLDPRELHVGDFVQVTARAMIFIARDENGVPFPEVHLEPFEVHLLCPKADVPVCYTITCLERNLRSESNRQDSVGNFKTQLFKGDGDLIEPFVRDTMGEASGLCIDGIGRTSRPRKEQDSDIWIDEDLDPGVNFLFSLRNYRWSFFSSTEGTSLVILLRGSRWLLPVLDSDIWIDEDLDPGVSPRKEQDSDIWIDEDLDPGVNFLFSLRNYRWSFFSSTEGTRKSKPATRLVTPPDSSLTHPMGSKVDFVILLRWLLPVLRSHIFQFLSRHSFTSSPSTGCPSTSRKEHAKFKVHAATDIVEYSQVNLLSQLHNRAIFTPSGLSSPNPSSTAWQRAASVLLRLCAIEEYCTLVSHRQLDDVVSAVVMYIHFIALAPDVVDLFHHAESEIMLDVDALHRVARDTVDSSYWRGEEPLVYISRRIRQQIQVRVPGPERVYHAIDVAVAPDGVPMEYLPPMPVRDLRLRKGSVCVVLPSAIPVGLFSKTPVVIQEFRDDAIIVKTLPDRNDFLIERRDYLYSVKGSKIPPFKRSQFPLELLGEQVDWKDARSPAFALLSDVVPSSAVQTEHTANAKPPSSN</sequence>
<keyword evidence="2" id="KW-1185">Reference proteome</keyword>
<comment type="caution">
    <text evidence="1">The sequence shown here is derived from an EMBL/GenBank/DDBJ whole genome shotgun (WGS) entry which is preliminary data.</text>
</comment>
<protein>
    <submittedName>
        <fullName evidence="1">Uncharacterized protein</fullName>
    </submittedName>
</protein>
<name>A0ACB8SVE7_9AGAM</name>